<name>A0AA40A8I8_9PEZI</name>
<dbReference type="InterPro" id="IPR029033">
    <property type="entry name" value="His_PPase_superfam"/>
</dbReference>
<organism evidence="2 3">
    <name type="scientific">Lasiosphaeris hirsuta</name>
    <dbReference type="NCBI Taxonomy" id="260670"/>
    <lineage>
        <taxon>Eukaryota</taxon>
        <taxon>Fungi</taxon>
        <taxon>Dikarya</taxon>
        <taxon>Ascomycota</taxon>
        <taxon>Pezizomycotina</taxon>
        <taxon>Sordariomycetes</taxon>
        <taxon>Sordariomycetidae</taxon>
        <taxon>Sordariales</taxon>
        <taxon>Lasiosphaeriaceae</taxon>
        <taxon>Lasiosphaeris</taxon>
    </lineage>
</organism>
<dbReference type="PANTHER" id="PTHR16469:SF51">
    <property type="entry name" value="TRANSCRIPTION FACTOR TAU 55 KDA SUBUNIT"/>
    <property type="match status" value="1"/>
</dbReference>
<keyword evidence="3" id="KW-1185">Reference proteome</keyword>
<dbReference type="Pfam" id="PF00300">
    <property type="entry name" value="His_Phos_1"/>
    <property type="match status" value="2"/>
</dbReference>
<proteinExistence type="predicted"/>
<reference evidence="2" key="1">
    <citation type="submission" date="2023-06" db="EMBL/GenBank/DDBJ databases">
        <title>Genome-scale phylogeny and comparative genomics of the fungal order Sordariales.</title>
        <authorList>
            <consortium name="Lawrence Berkeley National Laboratory"/>
            <person name="Hensen N."/>
            <person name="Bonometti L."/>
            <person name="Westerberg I."/>
            <person name="Brannstrom I.O."/>
            <person name="Guillou S."/>
            <person name="Cros-Aarteil S."/>
            <person name="Calhoun S."/>
            <person name="Haridas S."/>
            <person name="Kuo A."/>
            <person name="Mondo S."/>
            <person name="Pangilinan J."/>
            <person name="Riley R."/>
            <person name="Labutti K."/>
            <person name="Andreopoulos B."/>
            <person name="Lipzen A."/>
            <person name="Chen C."/>
            <person name="Yanf M."/>
            <person name="Daum C."/>
            <person name="Ng V."/>
            <person name="Clum A."/>
            <person name="Steindorff A."/>
            <person name="Ohm R."/>
            <person name="Martin F."/>
            <person name="Silar P."/>
            <person name="Natvig D."/>
            <person name="Lalanne C."/>
            <person name="Gautier V."/>
            <person name="Ament-Velasquez S.L."/>
            <person name="Kruys A."/>
            <person name="Hutchinson M.I."/>
            <person name="Powell A.J."/>
            <person name="Barry K."/>
            <person name="Miller A.N."/>
            <person name="Grigoriev I.V."/>
            <person name="Debuchy R."/>
            <person name="Gladieux P."/>
            <person name="Thoren M.H."/>
            <person name="Johannesson H."/>
        </authorList>
    </citation>
    <scope>NUCLEOTIDE SEQUENCE</scope>
    <source>
        <strain evidence="2">SMH4607-1</strain>
    </source>
</reference>
<protein>
    <submittedName>
        <fullName evidence="2">Histidine phosphatase superfamily</fullName>
    </submittedName>
</protein>
<dbReference type="AlphaFoldDB" id="A0AA40A8I8"/>
<dbReference type="Gene3D" id="3.40.50.1240">
    <property type="entry name" value="Phosphoglycerate mutase-like"/>
    <property type="match status" value="1"/>
</dbReference>
<sequence length="348" mass="37579">MSLEVIYVTRHGFRSNWLVDPASGSYTAMLRSPTGGAADPALTAHGVEQAKELGERLLTVDPPIERVYSSPYYRCLQTVEPFVRSAASIPPIAPSTATTRGVPNGSGLLIRGETGLGEWYGAATFEHPVPSPRETLEPLFPALLDVDYRPVVVPTRRGEGVDELHDRVASTMSALIAECDRDGVRAILLCSHAAVVIALGRILTGNMPDDIEVEDFKAFTCGVSIYRRRQQGQHTERGEGDGVTRSAADARNPDRQIRCLEWRGRGVSGGWNCELNSDCSHLSEGEERGWRFSGDESFGDTVGHGNMLDAGVQLGVVVEGRRNGRRTAPGGDEGNGGRPKNARGSSRL</sequence>
<dbReference type="Proteomes" id="UP001172102">
    <property type="component" value="Unassembled WGS sequence"/>
</dbReference>
<accession>A0AA40A8I8</accession>
<dbReference type="EMBL" id="JAUKUA010000005">
    <property type="protein sequence ID" value="KAK0711119.1"/>
    <property type="molecule type" value="Genomic_DNA"/>
</dbReference>
<dbReference type="CDD" id="cd07067">
    <property type="entry name" value="HP_PGM_like"/>
    <property type="match status" value="1"/>
</dbReference>
<dbReference type="InterPro" id="IPR013078">
    <property type="entry name" value="His_Pase_superF_clade-1"/>
</dbReference>
<comment type="caution">
    <text evidence="2">The sequence shown here is derived from an EMBL/GenBank/DDBJ whole genome shotgun (WGS) entry which is preliminary data.</text>
</comment>
<feature type="region of interest" description="Disordered" evidence="1">
    <location>
        <begin position="323"/>
        <end position="348"/>
    </location>
</feature>
<evidence type="ECO:0000256" key="1">
    <source>
        <dbReference type="SAM" id="MobiDB-lite"/>
    </source>
</evidence>
<gene>
    <name evidence="2" type="ORF">B0H67DRAFT_493177</name>
</gene>
<evidence type="ECO:0000313" key="3">
    <source>
        <dbReference type="Proteomes" id="UP001172102"/>
    </source>
</evidence>
<dbReference type="SUPFAM" id="SSF53254">
    <property type="entry name" value="Phosphoglycerate mutase-like"/>
    <property type="match status" value="1"/>
</dbReference>
<dbReference type="InterPro" id="IPR051710">
    <property type="entry name" value="Phosphatase_SH3-domain"/>
</dbReference>
<dbReference type="FunFam" id="3.40.50.1240:FF:000074">
    <property type="entry name" value="Phosphoglycerate mutase family protein"/>
    <property type="match status" value="1"/>
</dbReference>
<dbReference type="SMART" id="SM00855">
    <property type="entry name" value="PGAM"/>
    <property type="match status" value="1"/>
</dbReference>
<evidence type="ECO:0000313" key="2">
    <source>
        <dbReference type="EMBL" id="KAK0711119.1"/>
    </source>
</evidence>
<dbReference type="PANTHER" id="PTHR16469">
    <property type="entry name" value="UBIQUITIN-ASSOCIATED AND SH3 DOMAIN-CONTAINING BA-RELATED"/>
    <property type="match status" value="1"/>
</dbReference>
<feature type="region of interest" description="Disordered" evidence="1">
    <location>
        <begin position="230"/>
        <end position="250"/>
    </location>
</feature>